<dbReference type="InterPro" id="IPR000182">
    <property type="entry name" value="GNAT_dom"/>
</dbReference>
<evidence type="ECO:0000313" key="3">
    <source>
        <dbReference type="Proteomes" id="UP000663856"/>
    </source>
</evidence>
<dbReference type="EMBL" id="CAJNRF010015671">
    <property type="protein sequence ID" value="CAF2177879.1"/>
    <property type="molecule type" value="Genomic_DNA"/>
</dbReference>
<dbReference type="GO" id="GO:0016747">
    <property type="term" value="F:acyltransferase activity, transferring groups other than amino-acyl groups"/>
    <property type="evidence" value="ECO:0007669"/>
    <property type="project" value="InterPro"/>
</dbReference>
<evidence type="ECO:0000259" key="1">
    <source>
        <dbReference type="PROSITE" id="PS51186"/>
    </source>
</evidence>
<name>A0A816YXK6_9BILA</name>
<organism evidence="2 3">
    <name type="scientific">Rotaria magnacalcarata</name>
    <dbReference type="NCBI Taxonomy" id="392030"/>
    <lineage>
        <taxon>Eukaryota</taxon>
        <taxon>Metazoa</taxon>
        <taxon>Spiralia</taxon>
        <taxon>Gnathifera</taxon>
        <taxon>Rotifera</taxon>
        <taxon>Eurotatoria</taxon>
        <taxon>Bdelloidea</taxon>
        <taxon>Philodinida</taxon>
        <taxon>Philodinidae</taxon>
        <taxon>Rotaria</taxon>
    </lineage>
</organism>
<comment type="caution">
    <text evidence="2">The sequence shown here is derived from an EMBL/GenBank/DDBJ whole genome shotgun (WGS) entry which is preliminary data.</text>
</comment>
<reference evidence="2" key="1">
    <citation type="submission" date="2021-02" db="EMBL/GenBank/DDBJ databases">
        <authorList>
            <person name="Nowell W R."/>
        </authorList>
    </citation>
    <scope>NUCLEOTIDE SEQUENCE</scope>
</reference>
<dbReference type="Proteomes" id="UP000663856">
    <property type="component" value="Unassembled WGS sequence"/>
</dbReference>
<sequence length="301" mass="34440">MTLTVSTNRHKNMTERFLLRRALDTDDVALSQLSQQTFLETYVEDFSIPYRKHDIEAYFRSSKSPEWFAGKIVDPLQATWVVEDKISDELVAFAIAGPCKLSHPDVCLGEDGDLQFLYVRRDRRSHGLGQQLMNTALLWLKERFKGRPIWLGVWSGNLKAQKFYMHYDFSQAVEGRATDKLYLTTQWAAIETAKRRNNYVHTDYIDDQAWLANGPLRLEQYIRSTGDVTEELLQATQAVINNNIMYETEECDGGSRPPLRIAKTTISNVLTVFTMATLFLFTNDTTLLHGGIHGGAIDIYN</sequence>
<gene>
    <name evidence="2" type="ORF">WKI299_LOCUS33293</name>
</gene>
<accession>A0A816YXK6</accession>
<dbReference type="Pfam" id="PF00583">
    <property type="entry name" value="Acetyltransf_1"/>
    <property type="match status" value="1"/>
</dbReference>
<dbReference type="PROSITE" id="PS51186">
    <property type="entry name" value="GNAT"/>
    <property type="match status" value="1"/>
</dbReference>
<dbReference type="CDD" id="cd04301">
    <property type="entry name" value="NAT_SF"/>
    <property type="match status" value="1"/>
</dbReference>
<proteinExistence type="predicted"/>
<feature type="domain" description="N-acetyltransferase" evidence="1">
    <location>
        <begin position="17"/>
        <end position="197"/>
    </location>
</feature>
<dbReference type="SUPFAM" id="SSF55729">
    <property type="entry name" value="Acyl-CoA N-acyltransferases (Nat)"/>
    <property type="match status" value="1"/>
</dbReference>
<dbReference type="AlphaFoldDB" id="A0A816YXK6"/>
<evidence type="ECO:0000313" key="2">
    <source>
        <dbReference type="EMBL" id="CAF2177879.1"/>
    </source>
</evidence>
<dbReference type="Gene3D" id="3.40.630.30">
    <property type="match status" value="1"/>
</dbReference>
<protein>
    <recommendedName>
        <fullName evidence="1">N-acetyltransferase domain-containing protein</fullName>
    </recommendedName>
</protein>
<dbReference type="InterPro" id="IPR016181">
    <property type="entry name" value="Acyl_CoA_acyltransferase"/>
</dbReference>